<organism evidence="8 9">
    <name type="scientific">Leptolyngbya cf. ectocarpi LEGE 11479</name>
    <dbReference type="NCBI Taxonomy" id="1828722"/>
    <lineage>
        <taxon>Bacteria</taxon>
        <taxon>Bacillati</taxon>
        <taxon>Cyanobacteriota</taxon>
        <taxon>Cyanophyceae</taxon>
        <taxon>Leptolyngbyales</taxon>
        <taxon>Leptolyngbyaceae</taxon>
        <taxon>Leptolyngbya group</taxon>
        <taxon>Leptolyngbya</taxon>
    </lineage>
</organism>
<keyword evidence="7" id="KW-0812">Transmembrane</keyword>
<dbReference type="GO" id="GO:0050501">
    <property type="term" value="F:hyaluronan synthase activity"/>
    <property type="evidence" value="ECO:0007669"/>
    <property type="project" value="TreeGrafter"/>
</dbReference>
<dbReference type="PROSITE" id="PS51257">
    <property type="entry name" value="PROKAR_LIPOPROTEIN"/>
    <property type="match status" value="1"/>
</dbReference>
<gene>
    <name evidence="8" type="ORF">IQ260_21605</name>
</gene>
<accession>A0A928ZXC9</accession>
<evidence type="ECO:0000313" key="8">
    <source>
        <dbReference type="EMBL" id="MBE9069242.1"/>
    </source>
</evidence>
<keyword evidence="3" id="KW-0328">Glycosyltransferase</keyword>
<keyword evidence="4" id="KW-0808">Transferase</keyword>
<feature type="transmembrane region" description="Helical" evidence="7">
    <location>
        <begin position="376"/>
        <end position="397"/>
    </location>
</feature>
<dbReference type="InterPro" id="IPR012334">
    <property type="entry name" value="Pectin_lyas_fold"/>
</dbReference>
<feature type="transmembrane region" description="Helical" evidence="7">
    <location>
        <begin position="40"/>
        <end position="64"/>
    </location>
</feature>
<reference evidence="8" key="1">
    <citation type="submission" date="2020-10" db="EMBL/GenBank/DDBJ databases">
        <authorList>
            <person name="Castelo-Branco R."/>
            <person name="Eusebio N."/>
            <person name="Adriana R."/>
            <person name="Vieira A."/>
            <person name="Brugerolle De Fraissinette N."/>
            <person name="Rezende De Castro R."/>
            <person name="Schneider M.P."/>
            <person name="Vasconcelos V."/>
            <person name="Leao P.N."/>
        </authorList>
    </citation>
    <scope>NUCLEOTIDE SEQUENCE</scope>
    <source>
        <strain evidence="8">LEGE 11479</strain>
    </source>
</reference>
<evidence type="ECO:0000256" key="7">
    <source>
        <dbReference type="SAM" id="Phobius"/>
    </source>
</evidence>
<dbReference type="GO" id="GO:0005886">
    <property type="term" value="C:plasma membrane"/>
    <property type="evidence" value="ECO:0007669"/>
    <property type="project" value="UniProtKB-SubCell"/>
</dbReference>
<dbReference type="SUPFAM" id="SSF51126">
    <property type="entry name" value="Pectin lyase-like"/>
    <property type="match status" value="1"/>
</dbReference>
<feature type="transmembrane region" description="Helical" evidence="7">
    <location>
        <begin position="483"/>
        <end position="501"/>
    </location>
</feature>
<dbReference type="EMBL" id="JADEXP010000251">
    <property type="protein sequence ID" value="MBE9069242.1"/>
    <property type="molecule type" value="Genomic_DNA"/>
</dbReference>
<evidence type="ECO:0000256" key="6">
    <source>
        <dbReference type="SAM" id="MobiDB-lite"/>
    </source>
</evidence>
<dbReference type="RefSeq" id="WP_193995155.1">
    <property type="nucleotide sequence ID" value="NZ_JADEXP010000251.1"/>
</dbReference>
<feature type="region of interest" description="Disordered" evidence="6">
    <location>
        <begin position="682"/>
        <end position="702"/>
    </location>
</feature>
<keyword evidence="7" id="KW-1133">Transmembrane helix</keyword>
<keyword evidence="5 7" id="KW-0472">Membrane</keyword>
<keyword evidence="2" id="KW-1003">Cell membrane</keyword>
<dbReference type="Proteomes" id="UP000615026">
    <property type="component" value="Unassembled WGS sequence"/>
</dbReference>
<dbReference type="PANTHER" id="PTHR22913:SF12">
    <property type="entry name" value="MANNURONAN SYNTHASE"/>
    <property type="match status" value="1"/>
</dbReference>
<evidence type="ECO:0000256" key="5">
    <source>
        <dbReference type="ARBA" id="ARBA00023136"/>
    </source>
</evidence>
<dbReference type="InterPro" id="IPR011050">
    <property type="entry name" value="Pectin_lyase_fold/virulence"/>
</dbReference>
<evidence type="ECO:0000256" key="2">
    <source>
        <dbReference type="ARBA" id="ARBA00022475"/>
    </source>
</evidence>
<evidence type="ECO:0000256" key="1">
    <source>
        <dbReference type="ARBA" id="ARBA00004236"/>
    </source>
</evidence>
<name>A0A928ZXC9_LEPEC</name>
<comment type="subcellular location">
    <subcellularLocation>
        <location evidence="1">Cell membrane</location>
    </subcellularLocation>
</comment>
<comment type="caution">
    <text evidence="8">The sequence shown here is derived from an EMBL/GenBank/DDBJ whole genome shotgun (WGS) entry which is preliminary data.</text>
</comment>
<feature type="transmembrane region" description="Helical" evidence="7">
    <location>
        <begin position="12"/>
        <end position="34"/>
    </location>
</feature>
<sequence length="702" mass="79689">MANSSTRQRSMSAYVSTATFLALFSCGLGGLYMLQNPGHMAIWNIFGLVSLGAVGIWRWSWFLLRMLRGRYYLHRIFPRWRRKADAVPVEELPHMCFLVPTYKEQLWISERVFKAIVSEAKTLAQPTTVLVNSSSDDENATIREIIERDDPGLRWIRLIQMTQKDGKRKAMADSLRHLSQLDLPADTVVALMDGDSELLPGTLRRCLPFFRLFPKMGALTTDELPVVKGSYFFSEWFHLRFAQRHLQMCSDSLSHKVMCLTGRFSLFRADAALQPSFAAQLEEDFLNDWLWGRFKFLSGDDKSTWYWLLRHKYDMFYVPDAIVNSIETLSGSVVDRAYNNMRRWYGNMLRNNGRAISLGPVTTGWFTWWSLCDQRISFWTCLITPGFLLVSLLQGYWKAAAVVIFWVIASRSLMLMLTFWGRSSTLKLIHFPLLLLSQWGGSLVKIWTQMNLAQQKWTNRGSQSISAHGQGLERTVKLGTSRLLLYVQLFVFGLFICWLTGNLNPAWDIAGLRLSHQASAAKVPQVIEVMDYGVWPNDGQDDGVALQTLIDDLSQTSPMDQPVELRLPIGKLELRQPVVIHRGELTLKGQGPGRTILVAQFDRSQADAVLQVQPQDSEILAQVHFAGFTLQAADTAVITRLDGIRMERVMDSSLNNLAIAPSLQEPLLLDQTENITIEYVAMPGQPDPEQPDPEQAVVTMTP</sequence>
<evidence type="ECO:0000256" key="3">
    <source>
        <dbReference type="ARBA" id="ARBA00022676"/>
    </source>
</evidence>
<evidence type="ECO:0000256" key="4">
    <source>
        <dbReference type="ARBA" id="ARBA00022679"/>
    </source>
</evidence>
<dbReference type="Pfam" id="PF13641">
    <property type="entry name" value="Glyco_tranf_2_3"/>
    <property type="match status" value="1"/>
</dbReference>
<dbReference type="Gene3D" id="3.90.550.10">
    <property type="entry name" value="Spore Coat Polysaccharide Biosynthesis Protein SpsA, Chain A"/>
    <property type="match status" value="1"/>
</dbReference>
<evidence type="ECO:0000313" key="9">
    <source>
        <dbReference type="Proteomes" id="UP000615026"/>
    </source>
</evidence>
<proteinExistence type="predicted"/>
<dbReference type="GO" id="GO:0030213">
    <property type="term" value="P:hyaluronan biosynthetic process"/>
    <property type="evidence" value="ECO:0007669"/>
    <property type="project" value="TreeGrafter"/>
</dbReference>
<keyword evidence="9" id="KW-1185">Reference proteome</keyword>
<dbReference type="InterPro" id="IPR029044">
    <property type="entry name" value="Nucleotide-diphossugar_trans"/>
</dbReference>
<dbReference type="SUPFAM" id="SSF53448">
    <property type="entry name" value="Nucleotide-diphospho-sugar transferases"/>
    <property type="match status" value="1"/>
</dbReference>
<protein>
    <submittedName>
        <fullName evidence="8">Glycosyltransferase</fullName>
    </submittedName>
</protein>
<dbReference type="PANTHER" id="PTHR22913">
    <property type="entry name" value="HYALURONAN SYNTHASE"/>
    <property type="match status" value="1"/>
</dbReference>
<dbReference type="GO" id="GO:0085029">
    <property type="term" value="P:extracellular matrix assembly"/>
    <property type="evidence" value="ECO:0007669"/>
    <property type="project" value="TreeGrafter"/>
</dbReference>
<dbReference type="AlphaFoldDB" id="A0A928ZXC9"/>
<feature type="transmembrane region" description="Helical" evidence="7">
    <location>
        <begin position="403"/>
        <end position="421"/>
    </location>
</feature>
<dbReference type="Gene3D" id="2.160.20.10">
    <property type="entry name" value="Single-stranded right-handed beta-helix, Pectin lyase-like"/>
    <property type="match status" value="1"/>
</dbReference>